<sequence>MIHFIIGPKGSGKTKKVIEMANRAIEETKGNVVFIDGDYRKITGLKYQVRFINAREFGLKDLNVLYGFLCGIIAGDYDIEHVYIDGIIEDLGGDIKSIEDFVTDVKKLSDKFNIQFVITMSGTPESVPVFLKEYMLEEECIA</sequence>
<evidence type="ECO:0000313" key="1">
    <source>
        <dbReference type="EMBL" id="SFQ38850.1"/>
    </source>
</evidence>
<dbReference type="STRING" id="937334.SAMN05444406_1363"/>
<organism evidence="1 2">
    <name type="scientific">Caldicoprobacter faecalis</name>
    <dbReference type="NCBI Taxonomy" id="937334"/>
    <lineage>
        <taxon>Bacteria</taxon>
        <taxon>Bacillati</taxon>
        <taxon>Bacillota</taxon>
        <taxon>Clostridia</taxon>
        <taxon>Caldicoprobacterales</taxon>
        <taxon>Caldicoprobacteraceae</taxon>
        <taxon>Caldicoprobacter</taxon>
    </lineage>
</organism>
<dbReference type="RefSeq" id="WP_025748496.1">
    <property type="nucleotide sequence ID" value="NZ_FOXR01000036.1"/>
</dbReference>
<evidence type="ECO:0000313" key="2">
    <source>
        <dbReference type="Proteomes" id="UP000198577"/>
    </source>
</evidence>
<dbReference type="OrthoDB" id="1953676at2"/>
<reference evidence="1 2" key="1">
    <citation type="submission" date="2016-10" db="EMBL/GenBank/DDBJ databases">
        <authorList>
            <person name="de Groot N.N."/>
        </authorList>
    </citation>
    <scope>NUCLEOTIDE SEQUENCE [LARGE SCALE GENOMIC DNA]</scope>
    <source>
        <strain evidence="1 2">DSM 20678</strain>
    </source>
</reference>
<dbReference type="AlphaFoldDB" id="A0A1I5Y418"/>
<accession>A0A1I5Y418</accession>
<dbReference type="Proteomes" id="UP000198577">
    <property type="component" value="Unassembled WGS sequence"/>
</dbReference>
<protein>
    <recommendedName>
        <fullName evidence="3">ATP-binding protein</fullName>
    </recommendedName>
</protein>
<gene>
    <name evidence="1" type="ORF">SAMN05444406_1363</name>
</gene>
<proteinExistence type="predicted"/>
<dbReference type="InterPro" id="IPR027417">
    <property type="entry name" value="P-loop_NTPase"/>
</dbReference>
<name>A0A1I5Y418_9FIRM</name>
<dbReference type="EMBL" id="FOXR01000036">
    <property type="protein sequence ID" value="SFQ38850.1"/>
    <property type="molecule type" value="Genomic_DNA"/>
</dbReference>
<keyword evidence="2" id="KW-1185">Reference proteome</keyword>
<evidence type="ECO:0008006" key="3">
    <source>
        <dbReference type="Google" id="ProtNLM"/>
    </source>
</evidence>
<dbReference type="SUPFAM" id="SSF52540">
    <property type="entry name" value="P-loop containing nucleoside triphosphate hydrolases"/>
    <property type="match status" value="1"/>
</dbReference>